<dbReference type="RefSeq" id="XP_005107893.2">
    <property type="nucleotide sequence ID" value="XM_005107836.3"/>
</dbReference>
<dbReference type="SUPFAM" id="SSF103473">
    <property type="entry name" value="MFS general substrate transporter"/>
    <property type="match status" value="1"/>
</dbReference>
<comment type="subcellular location">
    <subcellularLocation>
        <location evidence="1">Cell membrane</location>
        <topology evidence="1">Multi-pass membrane protein</topology>
    </subcellularLocation>
</comment>
<keyword evidence="4 8" id="KW-0812">Transmembrane</keyword>
<keyword evidence="5 8" id="KW-1133">Transmembrane helix</keyword>
<dbReference type="PANTHER" id="PTHR11388">
    <property type="entry name" value="ORGANIC ANION TRANSPORTER"/>
    <property type="match status" value="1"/>
</dbReference>
<feature type="transmembrane region" description="Helical" evidence="8">
    <location>
        <begin position="66"/>
        <end position="88"/>
    </location>
</feature>
<keyword evidence="3" id="KW-1003">Cell membrane</keyword>
<dbReference type="InterPro" id="IPR036259">
    <property type="entry name" value="MFS_trans_sf"/>
</dbReference>
<dbReference type="PANTHER" id="PTHR11388:SF100">
    <property type="entry name" value="SOLUTE CARRIER ORGANIC ANION TRANSPORTER FAMILY MEMBER 4A1"/>
    <property type="match status" value="1"/>
</dbReference>
<reference evidence="11" key="1">
    <citation type="submission" date="2025-08" db="UniProtKB">
        <authorList>
            <consortium name="RefSeq"/>
        </authorList>
    </citation>
    <scope>IDENTIFICATION</scope>
</reference>
<keyword evidence="10" id="KW-1185">Reference proteome</keyword>
<organism evidence="10 11">
    <name type="scientific">Aplysia californica</name>
    <name type="common">California sea hare</name>
    <dbReference type="NCBI Taxonomy" id="6500"/>
    <lineage>
        <taxon>Eukaryota</taxon>
        <taxon>Metazoa</taxon>
        <taxon>Spiralia</taxon>
        <taxon>Lophotrochozoa</taxon>
        <taxon>Mollusca</taxon>
        <taxon>Gastropoda</taxon>
        <taxon>Heterobranchia</taxon>
        <taxon>Euthyneura</taxon>
        <taxon>Tectipleura</taxon>
        <taxon>Aplysiida</taxon>
        <taxon>Aplysioidea</taxon>
        <taxon>Aplysiidae</taxon>
        <taxon>Aplysia</taxon>
    </lineage>
</organism>
<evidence type="ECO:0000256" key="6">
    <source>
        <dbReference type="ARBA" id="ARBA00023136"/>
    </source>
</evidence>
<evidence type="ECO:0000256" key="7">
    <source>
        <dbReference type="ARBA" id="ARBA00023157"/>
    </source>
</evidence>
<evidence type="ECO:0000313" key="11">
    <source>
        <dbReference type="RefSeq" id="XP_005107893.2"/>
    </source>
</evidence>
<evidence type="ECO:0000259" key="9">
    <source>
        <dbReference type="PROSITE" id="PS51465"/>
    </source>
</evidence>
<evidence type="ECO:0000256" key="8">
    <source>
        <dbReference type="SAM" id="Phobius"/>
    </source>
</evidence>
<accession>A0ABM0K3H3</accession>
<evidence type="ECO:0000313" key="10">
    <source>
        <dbReference type="Proteomes" id="UP000694888"/>
    </source>
</evidence>
<dbReference type="SUPFAM" id="SSF100895">
    <property type="entry name" value="Kazal-type serine protease inhibitors"/>
    <property type="match status" value="1"/>
</dbReference>
<feature type="transmembrane region" description="Helical" evidence="8">
    <location>
        <begin position="172"/>
        <end position="191"/>
    </location>
</feature>
<comment type="similarity">
    <text evidence="2">Belongs to the organo anion transporter (TC 2.A.60) family.</text>
</comment>
<proteinExistence type="inferred from homology"/>
<dbReference type="GeneID" id="101855445"/>
<evidence type="ECO:0000256" key="3">
    <source>
        <dbReference type="ARBA" id="ARBA00022475"/>
    </source>
</evidence>
<dbReference type="PROSITE" id="PS51465">
    <property type="entry name" value="KAZAL_2"/>
    <property type="match status" value="1"/>
</dbReference>
<keyword evidence="7" id="KW-1015">Disulfide bond</keyword>
<dbReference type="InterPro" id="IPR036058">
    <property type="entry name" value="Kazal_dom_sf"/>
</dbReference>
<evidence type="ECO:0000256" key="5">
    <source>
        <dbReference type="ARBA" id="ARBA00022989"/>
    </source>
</evidence>
<dbReference type="InterPro" id="IPR002350">
    <property type="entry name" value="Kazal_dom"/>
</dbReference>
<sequence>MIIIDIIIVSIPFTGIGFFRTVYAANEYNVPMAEAAMLSGYVQAVGNIAGTLLSAWISTRVRTKAGYIWIIFATYAVVTCVVPAYLYLDCPNYPVYGHEGELGLPANMTDMCGCETEKQLLSCGSDGLHYYSPCHAGCTSLDGKTFMECTGLATGNGTVTPGLCDTTCHDNFVIYTVLNGVQGLVFTMAMVPRRLLLFRVVSAQDRGFAGSMLFFFFDFRK</sequence>
<dbReference type="InterPro" id="IPR004156">
    <property type="entry name" value="OATP"/>
</dbReference>
<evidence type="ECO:0000256" key="2">
    <source>
        <dbReference type="ARBA" id="ARBA00009657"/>
    </source>
</evidence>
<evidence type="ECO:0000256" key="1">
    <source>
        <dbReference type="ARBA" id="ARBA00004651"/>
    </source>
</evidence>
<feature type="domain" description="Kazal-like" evidence="9">
    <location>
        <begin position="84"/>
        <end position="151"/>
    </location>
</feature>
<dbReference type="Pfam" id="PF03137">
    <property type="entry name" value="OATP"/>
    <property type="match status" value="1"/>
</dbReference>
<dbReference type="Proteomes" id="UP000694888">
    <property type="component" value="Unplaced"/>
</dbReference>
<keyword evidence="6 8" id="KW-0472">Membrane</keyword>
<gene>
    <name evidence="11" type="primary">LOC101855445</name>
</gene>
<name>A0ABM0K3H3_APLCA</name>
<feature type="transmembrane region" description="Helical" evidence="8">
    <location>
        <begin position="40"/>
        <end position="59"/>
    </location>
</feature>
<evidence type="ECO:0000256" key="4">
    <source>
        <dbReference type="ARBA" id="ARBA00022692"/>
    </source>
</evidence>
<protein>
    <submittedName>
        <fullName evidence="11">Solute carrier organic anion transporter family member 4A1</fullName>
    </submittedName>
</protein>